<protein>
    <submittedName>
        <fullName evidence="1">Nucleotide pyrophosphohydrolase</fullName>
    </submittedName>
</protein>
<dbReference type="PANTHER" id="PTHR46523">
    <property type="entry name" value="DCTP PYROPHOSPHATASE 1"/>
    <property type="match status" value="1"/>
</dbReference>
<organism evidence="1 2">
    <name type="scientific">Secundilactobacillus folii</name>
    <dbReference type="NCBI Taxonomy" id="2678357"/>
    <lineage>
        <taxon>Bacteria</taxon>
        <taxon>Bacillati</taxon>
        <taxon>Bacillota</taxon>
        <taxon>Bacilli</taxon>
        <taxon>Lactobacillales</taxon>
        <taxon>Lactobacillaceae</taxon>
        <taxon>Secundilactobacillus</taxon>
    </lineage>
</organism>
<accession>A0A7X2XU42</accession>
<dbReference type="Proteomes" id="UP000466388">
    <property type="component" value="Unassembled WGS sequence"/>
</dbReference>
<comment type="caution">
    <text evidence="1">The sequence shown here is derived from an EMBL/GenBank/DDBJ whole genome shotgun (WGS) entry which is preliminary data.</text>
</comment>
<dbReference type="GO" id="GO:0047429">
    <property type="term" value="F:nucleoside triphosphate diphosphatase activity"/>
    <property type="evidence" value="ECO:0007669"/>
    <property type="project" value="InterPro"/>
</dbReference>
<gene>
    <name evidence="1" type="ORF">GM612_02975</name>
</gene>
<dbReference type="Gene3D" id="1.10.287.1080">
    <property type="entry name" value="MazG-like"/>
    <property type="match status" value="1"/>
</dbReference>
<sequence>MDYEKVLADLIEFRNERHWQKYHTLPALARALSIEAAEVNEHFLWKDSKSSDEFLNDDANLQALKLEIADTLTYAYYMCEKLNVNPNDIVYEKLQINKNRNWKF</sequence>
<name>A0A7X2XU42_9LACO</name>
<evidence type="ECO:0000313" key="2">
    <source>
        <dbReference type="Proteomes" id="UP000466388"/>
    </source>
</evidence>
<evidence type="ECO:0000313" key="1">
    <source>
        <dbReference type="EMBL" id="MTV81618.1"/>
    </source>
</evidence>
<dbReference type="PANTHER" id="PTHR46523:SF1">
    <property type="entry name" value="DCTP PYROPHOSPHATASE 1"/>
    <property type="match status" value="1"/>
</dbReference>
<keyword evidence="1" id="KW-0378">Hydrolase</keyword>
<dbReference type="Pfam" id="PF12643">
    <property type="entry name" value="MazG-like"/>
    <property type="match status" value="1"/>
</dbReference>
<dbReference type="PIRSF" id="PIRSF029826">
    <property type="entry name" value="UCP029826_pph"/>
    <property type="match status" value="1"/>
</dbReference>
<dbReference type="InterPro" id="IPR052555">
    <property type="entry name" value="dCTP_Pyrophosphatase"/>
</dbReference>
<reference evidence="1 2" key="1">
    <citation type="submission" date="2019-11" db="EMBL/GenBank/DDBJ databases">
        <title>Lactobacillus sp. nov. CRM56-3, isolated from fermented tea leaves.</title>
        <authorList>
            <person name="Phuengjayaem S."/>
            <person name="Tanasupawat S."/>
        </authorList>
    </citation>
    <scope>NUCLEOTIDE SEQUENCE [LARGE SCALE GENOMIC DNA]</scope>
    <source>
        <strain evidence="1 2">CRM56-3</strain>
    </source>
</reference>
<proteinExistence type="predicted"/>
<dbReference type="SUPFAM" id="SSF101386">
    <property type="entry name" value="all-alpha NTP pyrophosphatases"/>
    <property type="match status" value="1"/>
</dbReference>
<dbReference type="EMBL" id="WNJO01000002">
    <property type="protein sequence ID" value="MTV81618.1"/>
    <property type="molecule type" value="Genomic_DNA"/>
</dbReference>
<dbReference type="InterPro" id="IPR025984">
    <property type="entry name" value="DCTPP"/>
</dbReference>
<keyword evidence="2" id="KW-1185">Reference proteome</keyword>
<dbReference type="GO" id="GO:0009143">
    <property type="term" value="P:nucleoside triphosphate catabolic process"/>
    <property type="evidence" value="ECO:0007669"/>
    <property type="project" value="InterPro"/>
</dbReference>
<dbReference type="AlphaFoldDB" id="A0A7X2XU42"/>
<dbReference type="CDD" id="cd11537">
    <property type="entry name" value="NTP-PPase_RS21-C6_like"/>
    <property type="match status" value="1"/>
</dbReference>
<dbReference type="RefSeq" id="WP_155430891.1">
    <property type="nucleotide sequence ID" value="NZ_WNJO01000002.1"/>
</dbReference>